<feature type="transmembrane region" description="Helical" evidence="1">
    <location>
        <begin position="28"/>
        <end position="45"/>
    </location>
</feature>
<proteinExistence type="predicted"/>
<organism evidence="2 3">
    <name type="scientific">Heterorhabditis bacteriophora</name>
    <name type="common">Entomopathogenic nematode worm</name>
    <dbReference type="NCBI Taxonomy" id="37862"/>
    <lineage>
        <taxon>Eukaryota</taxon>
        <taxon>Metazoa</taxon>
        <taxon>Ecdysozoa</taxon>
        <taxon>Nematoda</taxon>
        <taxon>Chromadorea</taxon>
        <taxon>Rhabditida</taxon>
        <taxon>Rhabditina</taxon>
        <taxon>Rhabditomorpha</taxon>
        <taxon>Strongyloidea</taxon>
        <taxon>Heterorhabditidae</taxon>
        <taxon>Heterorhabditis</taxon>
    </lineage>
</organism>
<keyword evidence="1" id="KW-0812">Transmembrane</keyword>
<evidence type="ECO:0000313" key="3">
    <source>
        <dbReference type="WBParaSite" id="Hba_00264"/>
    </source>
</evidence>
<dbReference type="WBParaSite" id="Hba_00264">
    <property type="protein sequence ID" value="Hba_00264"/>
    <property type="gene ID" value="Hba_00264"/>
</dbReference>
<sequence>MENLAKKTSQSTRDVGLSKGIKRTTIKILFVVVILYLVLLIKYNYKSIFSNLLSPLYPLVCCFSIVINIECTISVLWLLVLSSSSSFICLFNSSRYKVLANYSASSDSHIILKMEVNILKTENGGIILNYVDKHVCSSDAFFSPLPNILSTLYYLYNSDYYLLDVAEPMVFRYELNRVHSKEMRRIVTMSRKMNYRAISSKGHIVNDWLTQGVIEKNGRIIRQSFMSLSSASYCSSTTRQQKQRKKSLNELLYRGLLMLPSLVGMLLHFREYKIAISGDIEKSFLQLGLNEKDRDILLRKQI</sequence>
<protein>
    <submittedName>
        <fullName evidence="3">Transmembrane protein</fullName>
    </submittedName>
</protein>
<dbReference type="AlphaFoldDB" id="A0A1I7W6L9"/>
<feature type="transmembrane region" description="Helical" evidence="1">
    <location>
        <begin position="251"/>
        <end position="269"/>
    </location>
</feature>
<keyword evidence="1" id="KW-0472">Membrane</keyword>
<evidence type="ECO:0000256" key="1">
    <source>
        <dbReference type="SAM" id="Phobius"/>
    </source>
</evidence>
<evidence type="ECO:0000313" key="2">
    <source>
        <dbReference type="Proteomes" id="UP000095283"/>
    </source>
</evidence>
<accession>A0A1I7W6L9</accession>
<dbReference type="Proteomes" id="UP000095283">
    <property type="component" value="Unplaced"/>
</dbReference>
<keyword evidence="2" id="KW-1185">Reference proteome</keyword>
<name>A0A1I7W6L9_HETBA</name>
<keyword evidence="1" id="KW-1133">Transmembrane helix</keyword>
<reference evidence="3" key="1">
    <citation type="submission" date="2016-11" db="UniProtKB">
        <authorList>
            <consortium name="WormBaseParasite"/>
        </authorList>
    </citation>
    <scope>IDENTIFICATION</scope>
</reference>